<evidence type="ECO:0000259" key="1">
    <source>
        <dbReference type="Pfam" id="PF08241"/>
    </source>
</evidence>
<name>A0A671YE57_SPAAU</name>
<dbReference type="CDD" id="cd02440">
    <property type="entry name" value="AdoMet_MTases"/>
    <property type="match status" value="1"/>
</dbReference>
<dbReference type="Pfam" id="PF08241">
    <property type="entry name" value="Methyltransf_11"/>
    <property type="match status" value="1"/>
</dbReference>
<dbReference type="InterPro" id="IPR029063">
    <property type="entry name" value="SAM-dependent_MTases_sf"/>
</dbReference>
<reference evidence="2" key="3">
    <citation type="submission" date="2025-09" db="UniProtKB">
        <authorList>
            <consortium name="Ensembl"/>
        </authorList>
    </citation>
    <scope>IDENTIFICATION</scope>
</reference>
<evidence type="ECO:0000313" key="3">
    <source>
        <dbReference type="Proteomes" id="UP000472265"/>
    </source>
</evidence>
<dbReference type="InterPro" id="IPR013216">
    <property type="entry name" value="Methyltransf_11"/>
</dbReference>
<dbReference type="FunFam" id="3.40.50.150:FF:000370">
    <property type="entry name" value="Si:ch211-93g23.2"/>
    <property type="match status" value="1"/>
</dbReference>
<evidence type="ECO:0000313" key="2">
    <source>
        <dbReference type="Ensembl" id="ENSSAUP00010059522.1"/>
    </source>
</evidence>
<dbReference type="GO" id="GO:0008757">
    <property type="term" value="F:S-adenosylmethionine-dependent methyltransferase activity"/>
    <property type="evidence" value="ECO:0007669"/>
    <property type="project" value="InterPro"/>
</dbReference>
<keyword evidence="3" id="KW-1185">Reference proteome</keyword>
<reference evidence="2" key="1">
    <citation type="submission" date="2021-04" db="EMBL/GenBank/DDBJ databases">
        <authorList>
            <consortium name="Wellcome Sanger Institute Data Sharing"/>
        </authorList>
    </citation>
    <scope>NUCLEOTIDE SEQUENCE [LARGE SCALE GENOMIC DNA]</scope>
</reference>
<dbReference type="GeneID" id="115576828"/>
<protein>
    <submittedName>
        <fullName evidence="2">Si:ch211-93g23.2</fullName>
    </submittedName>
</protein>
<dbReference type="AlphaFoldDB" id="A0A671YE57"/>
<dbReference type="OrthoDB" id="506498at2759"/>
<dbReference type="SUPFAM" id="SSF53335">
    <property type="entry name" value="S-adenosyl-L-methionine-dependent methyltransferases"/>
    <property type="match status" value="1"/>
</dbReference>
<dbReference type="PANTHER" id="PTHR44942">
    <property type="entry name" value="METHYLTRANSF_11 DOMAIN-CONTAINING PROTEIN"/>
    <property type="match status" value="1"/>
</dbReference>
<organism evidence="2 3">
    <name type="scientific">Sparus aurata</name>
    <name type="common">Gilthead sea bream</name>
    <dbReference type="NCBI Taxonomy" id="8175"/>
    <lineage>
        <taxon>Eukaryota</taxon>
        <taxon>Metazoa</taxon>
        <taxon>Chordata</taxon>
        <taxon>Craniata</taxon>
        <taxon>Vertebrata</taxon>
        <taxon>Euteleostomi</taxon>
        <taxon>Actinopterygii</taxon>
        <taxon>Neopterygii</taxon>
        <taxon>Teleostei</taxon>
        <taxon>Neoteleostei</taxon>
        <taxon>Acanthomorphata</taxon>
        <taxon>Eupercaria</taxon>
        <taxon>Spariformes</taxon>
        <taxon>Sparidae</taxon>
        <taxon>Sparus</taxon>
    </lineage>
</organism>
<sequence>MAVRLFEGKVHAAAYLQYRVRHHELISKIVDFMKKKTPNQLNLAVDVGCGSGQGTIPFSPFFTKVVGTDVSSAQLEMARTISNPPNVSYRQCPAEELPFASGEVDLVTAMTAAHWFDRQKFLLEVDRVLRPGGCLALLNCSPIMIKLKYGDVSNTLNDICQEFYDALSPFVSPHLGLSLTRNQVKIYKDIYNSCSYLEKEWHECFPVERIVPLTGYTGIVKTTHCYKKLLETDSAEAEHLCNKLQNRLLSAMKASSPDTEVTMIFPCHYLLARKPL</sequence>
<dbReference type="Gene3D" id="3.40.50.150">
    <property type="entry name" value="Vaccinia Virus protein VP39"/>
    <property type="match status" value="1"/>
</dbReference>
<gene>
    <name evidence="2" type="primary">LOC115576828</name>
</gene>
<dbReference type="GeneTree" id="ENSGT00940000165586"/>
<accession>A0A671YE57</accession>
<feature type="domain" description="Methyltransferase type 11" evidence="1">
    <location>
        <begin position="45"/>
        <end position="136"/>
    </location>
</feature>
<proteinExistence type="predicted"/>
<dbReference type="Proteomes" id="UP000472265">
    <property type="component" value="Chromosome 24"/>
</dbReference>
<dbReference type="InterPro" id="IPR051052">
    <property type="entry name" value="Diverse_substrate_MTase"/>
</dbReference>
<reference evidence="2" key="2">
    <citation type="submission" date="2025-08" db="UniProtKB">
        <authorList>
            <consortium name="Ensembl"/>
        </authorList>
    </citation>
    <scope>IDENTIFICATION</scope>
</reference>
<dbReference type="RefSeq" id="XP_030265266.1">
    <property type="nucleotide sequence ID" value="XM_030409406.1"/>
</dbReference>
<dbReference type="Ensembl" id="ENSSAUT00010062439.1">
    <property type="protein sequence ID" value="ENSSAUP00010059522.1"/>
    <property type="gene ID" value="ENSSAUG00010024181.1"/>
</dbReference>
<dbReference type="PANTHER" id="PTHR44942:SF9">
    <property type="entry name" value="NOVEL PROTEIN-RELATED"/>
    <property type="match status" value="1"/>
</dbReference>